<evidence type="ECO:0000259" key="1">
    <source>
        <dbReference type="Pfam" id="PF00557"/>
    </source>
</evidence>
<dbReference type="RefSeq" id="WP_066602959.1">
    <property type="nucleotide sequence ID" value="NZ_KQ130434.1"/>
</dbReference>
<organism evidence="3 4">
    <name type="scientific">Sphingobium cupriresistens LL01</name>
    <dbReference type="NCBI Taxonomy" id="1420583"/>
    <lineage>
        <taxon>Bacteria</taxon>
        <taxon>Pseudomonadati</taxon>
        <taxon>Pseudomonadota</taxon>
        <taxon>Alphaproteobacteria</taxon>
        <taxon>Sphingomonadales</taxon>
        <taxon>Sphingomonadaceae</taxon>
        <taxon>Sphingobium</taxon>
    </lineage>
</organism>
<dbReference type="EMBL" id="JACT01000001">
    <property type="protein sequence ID" value="KMS58373.1"/>
    <property type="molecule type" value="Genomic_DNA"/>
</dbReference>
<dbReference type="InterPro" id="IPR006311">
    <property type="entry name" value="TAT_signal"/>
</dbReference>
<dbReference type="PROSITE" id="PS51318">
    <property type="entry name" value="TAT"/>
    <property type="match status" value="1"/>
</dbReference>
<dbReference type="PANTHER" id="PTHR46112:SF3">
    <property type="entry name" value="AMINOPEPTIDASE YPDF"/>
    <property type="match status" value="1"/>
</dbReference>
<keyword evidence="4" id="KW-1185">Reference proteome</keyword>
<evidence type="ECO:0000313" key="3">
    <source>
        <dbReference type="EMBL" id="KMS58373.1"/>
    </source>
</evidence>
<dbReference type="Gene3D" id="3.90.230.10">
    <property type="entry name" value="Creatinase/methionine aminopeptidase superfamily"/>
    <property type="match status" value="1"/>
</dbReference>
<dbReference type="InterPro" id="IPR036005">
    <property type="entry name" value="Creatinase/aminopeptidase-like"/>
</dbReference>
<dbReference type="Pfam" id="PF00557">
    <property type="entry name" value="Peptidase_M24"/>
    <property type="match status" value="1"/>
</dbReference>
<evidence type="ECO:0000259" key="2">
    <source>
        <dbReference type="Pfam" id="PF01321"/>
    </source>
</evidence>
<name>A0A0J7Y4N5_9SPHN</name>
<dbReference type="SUPFAM" id="SSF55920">
    <property type="entry name" value="Creatinase/aminopeptidase"/>
    <property type="match status" value="1"/>
</dbReference>
<dbReference type="STRING" id="1420583.V473_09735"/>
<reference evidence="3 4" key="1">
    <citation type="journal article" date="2015" name="G3 (Bethesda)">
        <title>Insights into Ongoing Evolution of the Hexachlorocyclohexane Catabolic Pathway from Comparative Genomics of Ten Sphingomonadaceae Strains.</title>
        <authorList>
            <person name="Pearce S.L."/>
            <person name="Oakeshott J.G."/>
            <person name="Pandey G."/>
        </authorList>
    </citation>
    <scope>NUCLEOTIDE SEQUENCE [LARGE SCALE GENOMIC DNA]</scope>
    <source>
        <strain evidence="3 4">LL01</strain>
    </source>
</reference>
<accession>A0A0J7Y4N5</accession>
<dbReference type="Pfam" id="PF01321">
    <property type="entry name" value="Creatinase_N"/>
    <property type="match status" value="1"/>
</dbReference>
<dbReference type="PATRIC" id="fig|1420583.3.peg.1956"/>
<feature type="domain" description="Creatinase N-terminal" evidence="2">
    <location>
        <begin position="58"/>
        <end position="190"/>
    </location>
</feature>
<gene>
    <name evidence="3" type="ORF">V473_09735</name>
</gene>
<dbReference type="InterPro" id="IPR000994">
    <property type="entry name" value="Pept_M24"/>
</dbReference>
<evidence type="ECO:0000313" key="4">
    <source>
        <dbReference type="Proteomes" id="UP000052232"/>
    </source>
</evidence>
<comment type="caution">
    <text evidence="3">The sequence shown here is derived from an EMBL/GenBank/DDBJ whole genome shotgun (WGS) entry which is preliminary data.</text>
</comment>
<dbReference type="Proteomes" id="UP000052232">
    <property type="component" value="Unassembled WGS sequence"/>
</dbReference>
<protein>
    <submittedName>
        <fullName evidence="3">Peptidase</fullName>
    </submittedName>
</protein>
<dbReference type="InterPro" id="IPR029149">
    <property type="entry name" value="Creatin/AminoP/Spt16_N"/>
</dbReference>
<feature type="domain" description="Peptidase M24" evidence="1">
    <location>
        <begin position="199"/>
        <end position="404"/>
    </location>
</feature>
<dbReference type="SUPFAM" id="SSF53092">
    <property type="entry name" value="Creatinase/prolidase N-terminal domain"/>
    <property type="match status" value="1"/>
</dbReference>
<sequence length="423" mass="45536">MSRNAYHPDRRTLLRTAAVGLATSLISPRLFAQDKASEALKSLTGGVAPIGKAERADRLARAQKMMQAAGIDALLVEPGASLIYYSGIRWRRSERLTALVIPASGTPLVVCPFFEKPSIDESLSVRAEVRVWQEHESPYAPIADYLTVKGLAKGRIGIEETVRYFAVDGVKAALPAATLVKDPVTRAIRMRKTEAEVALMQTAADVTMAAYRWTWPQVKAGMTPADIGALMSAATKQLGGQVEFNLVLLGEAAAYPHGSGKPQTVRSGEVVLMDCGCTVEDYQSDISRTFVYGAAPSAQQRKVWNDVSEGQTMAFAAAKLGVPAGSVDDAVRGWYETQGYGPDYALPGLSHRTGHGIGMEGHEPVNLVHGETTKLDIGMCFSNEPGLYLPGVMGVRMEDCFHMTAQGPAWFSRPPVSIEQPIG</sequence>
<proteinExistence type="predicted"/>
<dbReference type="InterPro" id="IPR000587">
    <property type="entry name" value="Creatinase_N"/>
</dbReference>
<dbReference type="Gene3D" id="3.40.350.10">
    <property type="entry name" value="Creatinase/prolidase N-terminal domain"/>
    <property type="match status" value="1"/>
</dbReference>
<dbReference type="PANTHER" id="PTHR46112">
    <property type="entry name" value="AMINOPEPTIDASE"/>
    <property type="match status" value="1"/>
</dbReference>
<dbReference type="AlphaFoldDB" id="A0A0J7Y4N5"/>
<dbReference type="InterPro" id="IPR050659">
    <property type="entry name" value="Peptidase_M24B"/>
</dbReference>